<dbReference type="EMBL" id="JAVDXU010000004">
    <property type="protein sequence ID" value="MDR7272311.1"/>
    <property type="molecule type" value="Genomic_DNA"/>
</dbReference>
<dbReference type="InterPro" id="IPR036291">
    <property type="entry name" value="NAD(P)-bd_dom_sf"/>
</dbReference>
<dbReference type="SUPFAM" id="SSF51735">
    <property type="entry name" value="NAD(P)-binding Rossmann-fold domains"/>
    <property type="match status" value="1"/>
</dbReference>
<organism evidence="1 2">
    <name type="scientific">Roseateles saccharophilus</name>
    <name type="common">Pseudomonas saccharophila</name>
    <dbReference type="NCBI Taxonomy" id="304"/>
    <lineage>
        <taxon>Bacteria</taxon>
        <taxon>Pseudomonadati</taxon>
        <taxon>Pseudomonadota</taxon>
        <taxon>Betaproteobacteria</taxon>
        <taxon>Burkholderiales</taxon>
        <taxon>Sphaerotilaceae</taxon>
        <taxon>Roseateles</taxon>
    </lineage>
</organism>
<protein>
    <submittedName>
        <fullName evidence="1">Uncharacterized protein YbjT (DUF2867 family)</fullName>
    </submittedName>
</protein>
<dbReference type="Gene3D" id="3.40.50.720">
    <property type="entry name" value="NAD(P)-binding Rossmann-like Domain"/>
    <property type="match status" value="1"/>
</dbReference>
<comment type="caution">
    <text evidence="1">The sequence shown here is derived from an EMBL/GenBank/DDBJ whole genome shotgun (WGS) entry which is preliminary data.</text>
</comment>
<accession>A0ABU1YTV4</accession>
<dbReference type="PANTHER" id="PTHR14097">
    <property type="entry name" value="OXIDOREDUCTASE HTATIP2"/>
    <property type="match status" value="1"/>
</dbReference>
<dbReference type="PANTHER" id="PTHR14097:SF7">
    <property type="entry name" value="OXIDOREDUCTASE HTATIP2"/>
    <property type="match status" value="1"/>
</dbReference>
<gene>
    <name evidence="1" type="ORF">J2X20_004985</name>
</gene>
<proteinExistence type="predicted"/>
<reference evidence="1 2" key="1">
    <citation type="submission" date="2023-07" db="EMBL/GenBank/DDBJ databases">
        <title>Sorghum-associated microbial communities from plants grown in Nebraska, USA.</title>
        <authorList>
            <person name="Schachtman D."/>
        </authorList>
    </citation>
    <scope>NUCLEOTIDE SEQUENCE [LARGE SCALE GENOMIC DNA]</scope>
    <source>
        <strain evidence="1 2">BE314</strain>
    </source>
</reference>
<keyword evidence="2" id="KW-1185">Reference proteome</keyword>
<name>A0ABU1YTV4_ROSSA</name>
<dbReference type="RefSeq" id="WP_310271202.1">
    <property type="nucleotide sequence ID" value="NZ_JAVDXU010000004.1"/>
</dbReference>
<evidence type="ECO:0000313" key="1">
    <source>
        <dbReference type="EMBL" id="MDR7272311.1"/>
    </source>
</evidence>
<dbReference type="Proteomes" id="UP001180453">
    <property type="component" value="Unassembled WGS sequence"/>
</dbReference>
<sequence length="215" mass="22550">MANSPRPDWIAGATGLVGRALAAELPNGLALVRRPTTGLPIATATVDYGNPVSFSALPTPGRVFIALGTTMAQAGSREAFRAADFDAVLTVAGAARQAGATHCGLVSALGASARSAVFYNQVKGEAEDALIALGFERLVIARPSLLDGEREQLDQPRRKAEALTLKLVRPLAGLIPAVWRPISPVRIARAMRLALESPGPAVRIIESGEMQRLGR</sequence>
<evidence type="ECO:0000313" key="2">
    <source>
        <dbReference type="Proteomes" id="UP001180453"/>
    </source>
</evidence>